<gene>
    <name evidence="8" type="ORF">N7509_010177</name>
</gene>
<dbReference type="GO" id="GO:0007186">
    <property type="term" value="P:G protein-coupled receptor signaling pathway"/>
    <property type="evidence" value="ECO:0007669"/>
    <property type="project" value="InterPro"/>
</dbReference>
<keyword evidence="9" id="KW-1185">Reference proteome</keyword>
<dbReference type="GO" id="GO:0001664">
    <property type="term" value="F:G protein-coupled receptor binding"/>
    <property type="evidence" value="ECO:0007669"/>
    <property type="project" value="InterPro"/>
</dbReference>
<dbReference type="GO" id="GO:0046872">
    <property type="term" value="F:metal ion binding"/>
    <property type="evidence" value="ECO:0007669"/>
    <property type="project" value="UniProtKB-KW"/>
</dbReference>
<comment type="similarity">
    <text evidence="1">Belongs to the G-alpha family. G(q) subfamily.</text>
</comment>
<evidence type="ECO:0000256" key="6">
    <source>
        <dbReference type="PIRSR" id="PIRSR601019-1"/>
    </source>
</evidence>
<dbReference type="PROSITE" id="PS51882">
    <property type="entry name" value="G_ALPHA"/>
    <property type="match status" value="1"/>
</dbReference>
<dbReference type="InterPro" id="IPR001019">
    <property type="entry name" value="Gprotein_alpha_su"/>
</dbReference>
<dbReference type="SUPFAM" id="SSF52540">
    <property type="entry name" value="P-loop containing nucleoside triphosphate hydrolases"/>
    <property type="match status" value="1"/>
</dbReference>
<dbReference type="Proteomes" id="UP001147747">
    <property type="component" value="Unassembled WGS sequence"/>
</dbReference>
<dbReference type="FunFam" id="3.40.50.300:FF:000692">
    <property type="entry name" value="Guanine nucleotide-binding protein subunit alpha"/>
    <property type="match status" value="1"/>
</dbReference>
<dbReference type="GeneID" id="81373794"/>
<keyword evidence="4 6" id="KW-0342">GTP-binding</keyword>
<evidence type="ECO:0000313" key="9">
    <source>
        <dbReference type="Proteomes" id="UP001147747"/>
    </source>
</evidence>
<dbReference type="EMBL" id="JAPZBU010000009">
    <property type="protein sequence ID" value="KAJ5387636.1"/>
    <property type="molecule type" value="Genomic_DNA"/>
</dbReference>
<sequence length="358" mass="40656">MAGSRAAKSTADAEARSALQRHKEIKKYLASEKERSRKTIKTVLLGIKKSGKSTVMKQMHSIYSNGFSEEERHKARPVILKNLLCIFSSLLGNMDTERMSFSTETAKSSADLIVKTDADLVFSGAPEDAAICDAMKNVWLDPVMCTVVSENRHMFYYDNWLYFYNSTDRITTPKWLPNDQDTLQARLWSRGITEISFNIGPITWEMTKIGKYEAGLRRKGLLLFEDVHCVLYVVPLSDYDQLLIEDDSMTMMHEIILGFESSIYYNRWFKDKPLVILLNKVDIFKEKLAGSPLSDYFPDFQGSTTDFSAAAGYFANRFRTSATARASRDRQVYTYFTNATDTASMKATMEAISSSILV</sequence>
<dbReference type="GO" id="GO:0003924">
    <property type="term" value="F:GTPase activity"/>
    <property type="evidence" value="ECO:0007669"/>
    <property type="project" value="InterPro"/>
</dbReference>
<dbReference type="PANTHER" id="PTHR10218">
    <property type="entry name" value="GTP-BINDING PROTEIN ALPHA SUBUNIT"/>
    <property type="match status" value="1"/>
</dbReference>
<keyword evidence="7" id="KW-0460">Magnesium</keyword>
<keyword evidence="3 6" id="KW-0547">Nucleotide-binding</keyword>
<feature type="binding site" evidence="7">
    <location>
        <position position="53"/>
    </location>
    <ligand>
        <name>Mg(2+)</name>
        <dbReference type="ChEBI" id="CHEBI:18420"/>
    </ligand>
</feature>
<protein>
    <submittedName>
        <fullName evidence="8">Uncharacterized protein</fullName>
    </submittedName>
</protein>
<dbReference type="InterPro" id="IPR027417">
    <property type="entry name" value="P-loop_NTPase"/>
</dbReference>
<evidence type="ECO:0000256" key="5">
    <source>
        <dbReference type="ARBA" id="ARBA00023224"/>
    </source>
</evidence>
<dbReference type="SUPFAM" id="SSF47895">
    <property type="entry name" value="Transducin (alpha subunit), insertion domain"/>
    <property type="match status" value="1"/>
</dbReference>
<evidence type="ECO:0000256" key="3">
    <source>
        <dbReference type="ARBA" id="ARBA00022741"/>
    </source>
</evidence>
<feature type="binding site" evidence="6">
    <location>
        <position position="339"/>
    </location>
    <ligand>
        <name>GTP</name>
        <dbReference type="ChEBI" id="CHEBI:37565"/>
    </ligand>
</feature>
<feature type="binding site" evidence="6">
    <location>
        <begin position="279"/>
        <end position="282"/>
    </location>
    <ligand>
        <name>GTP</name>
        <dbReference type="ChEBI" id="CHEBI:37565"/>
    </ligand>
</feature>
<dbReference type="AlphaFoldDB" id="A0A9X0B4E0"/>
<evidence type="ECO:0000256" key="1">
    <source>
        <dbReference type="ARBA" id="ARBA00007976"/>
    </source>
</evidence>
<organism evidence="8 9">
    <name type="scientific">Penicillium cosmopolitanum</name>
    <dbReference type="NCBI Taxonomy" id="1131564"/>
    <lineage>
        <taxon>Eukaryota</taxon>
        <taxon>Fungi</taxon>
        <taxon>Dikarya</taxon>
        <taxon>Ascomycota</taxon>
        <taxon>Pezizomycotina</taxon>
        <taxon>Eurotiomycetes</taxon>
        <taxon>Eurotiomycetidae</taxon>
        <taxon>Eurotiales</taxon>
        <taxon>Aspergillaceae</taxon>
        <taxon>Penicillium</taxon>
    </lineage>
</organism>
<dbReference type="SMART" id="SM00275">
    <property type="entry name" value="G_alpha"/>
    <property type="match status" value="1"/>
</dbReference>
<dbReference type="PANTHER" id="PTHR10218:SF242">
    <property type="entry name" value="GUANINE NUCLEOTIDE-BINDING PROTEIN ALPHA-1 SUBUNIT"/>
    <property type="match status" value="1"/>
</dbReference>
<feature type="binding site" evidence="7">
    <location>
        <position position="189"/>
    </location>
    <ligand>
        <name>Mg(2+)</name>
        <dbReference type="ChEBI" id="CHEBI:18420"/>
    </ligand>
</feature>
<reference evidence="8" key="2">
    <citation type="journal article" date="2023" name="IMA Fungus">
        <title>Comparative genomic study of the Penicillium genus elucidates a diverse pangenome and 15 lateral gene transfer events.</title>
        <authorList>
            <person name="Petersen C."/>
            <person name="Sorensen T."/>
            <person name="Nielsen M.R."/>
            <person name="Sondergaard T.E."/>
            <person name="Sorensen J.L."/>
            <person name="Fitzpatrick D.A."/>
            <person name="Frisvad J.C."/>
            <person name="Nielsen K.L."/>
        </authorList>
    </citation>
    <scope>NUCLEOTIDE SEQUENCE</scope>
    <source>
        <strain evidence="8">IBT 29677</strain>
    </source>
</reference>
<dbReference type="RefSeq" id="XP_056485434.1">
    <property type="nucleotide sequence ID" value="XM_056634814.1"/>
</dbReference>
<dbReference type="CDD" id="cd00066">
    <property type="entry name" value="G-alpha"/>
    <property type="match status" value="1"/>
</dbReference>
<comment type="caution">
    <text evidence="8">The sequence shown here is derived from an EMBL/GenBank/DDBJ whole genome shotgun (WGS) entry which is preliminary data.</text>
</comment>
<dbReference type="Gene3D" id="1.10.400.10">
    <property type="entry name" value="GI Alpha 1, domain 2-like"/>
    <property type="match status" value="1"/>
</dbReference>
<dbReference type="GO" id="GO:0031683">
    <property type="term" value="F:G-protein beta/gamma-subunit complex binding"/>
    <property type="evidence" value="ECO:0007669"/>
    <property type="project" value="InterPro"/>
</dbReference>
<dbReference type="GO" id="GO:0005834">
    <property type="term" value="C:heterotrimeric G-protein complex"/>
    <property type="evidence" value="ECO:0007669"/>
    <property type="project" value="InterPro"/>
</dbReference>
<dbReference type="Gene3D" id="3.40.50.300">
    <property type="entry name" value="P-loop containing nucleotide triphosphate hydrolases"/>
    <property type="match status" value="1"/>
</dbReference>
<dbReference type="GO" id="GO:0005525">
    <property type="term" value="F:GTP binding"/>
    <property type="evidence" value="ECO:0007669"/>
    <property type="project" value="UniProtKB-KW"/>
</dbReference>
<reference evidence="8" key="1">
    <citation type="submission" date="2022-12" db="EMBL/GenBank/DDBJ databases">
        <authorList>
            <person name="Petersen C."/>
        </authorList>
    </citation>
    <scope>NUCLEOTIDE SEQUENCE</scope>
    <source>
        <strain evidence="8">IBT 29677</strain>
    </source>
</reference>
<proteinExistence type="inferred from homology"/>
<name>A0A9X0B4E0_9EURO</name>
<dbReference type="PRINTS" id="PR01241">
    <property type="entry name" value="GPROTEINAFNG"/>
</dbReference>
<accession>A0A9X0B4E0</accession>
<evidence type="ECO:0000256" key="7">
    <source>
        <dbReference type="PIRSR" id="PIRSR601019-2"/>
    </source>
</evidence>
<evidence type="ECO:0000256" key="2">
    <source>
        <dbReference type="ARBA" id="ARBA00022723"/>
    </source>
</evidence>
<dbReference type="InterPro" id="IPR002975">
    <property type="entry name" value="Fungi_Gprotein_alpha"/>
</dbReference>
<dbReference type="GO" id="GO:0000750">
    <property type="term" value="P:pheromone-dependent signal transduction involved in conjugation with cellular fusion"/>
    <property type="evidence" value="ECO:0007669"/>
    <property type="project" value="TreeGrafter"/>
</dbReference>
<keyword evidence="5" id="KW-0807">Transducer</keyword>
<keyword evidence="2 7" id="KW-0479">Metal-binding</keyword>
<dbReference type="GO" id="GO:0005737">
    <property type="term" value="C:cytoplasm"/>
    <property type="evidence" value="ECO:0007669"/>
    <property type="project" value="TreeGrafter"/>
</dbReference>
<evidence type="ECO:0000256" key="4">
    <source>
        <dbReference type="ARBA" id="ARBA00023134"/>
    </source>
</evidence>
<dbReference type="PRINTS" id="PR00318">
    <property type="entry name" value="GPROTEINA"/>
</dbReference>
<dbReference type="InterPro" id="IPR011025">
    <property type="entry name" value="GproteinA_insert"/>
</dbReference>
<evidence type="ECO:0000313" key="8">
    <source>
        <dbReference type="EMBL" id="KAJ5387636.1"/>
    </source>
</evidence>
<dbReference type="OrthoDB" id="5817230at2759"/>
<dbReference type="Pfam" id="PF00503">
    <property type="entry name" value="G-alpha"/>
    <property type="match status" value="1"/>
</dbReference>